<dbReference type="InterPro" id="IPR025857">
    <property type="entry name" value="MacB_PCD"/>
</dbReference>
<dbReference type="PANTHER" id="PTHR30572:SF4">
    <property type="entry name" value="ABC TRANSPORTER PERMEASE YTRF"/>
    <property type="match status" value="1"/>
</dbReference>
<evidence type="ECO:0000256" key="4">
    <source>
        <dbReference type="ARBA" id="ARBA00022989"/>
    </source>
</evidence>
<keyword evidence="5 7" id="KW-0472">Membrane</keyword>
<dbReference type="InterPro" id="IPR050250">
    <property type="entry name" value="Macrolide_Exporter_MacB"/>
</dbReference>
<feature type="domain" description="ABC3 transporter permease C-terminal" evidence="8">
    <location>
        <begin position="339"/>
        <end position="467"/>
    </location>
</feature>
<protein>
    <submittedName>
        <fullName evidence="10">ABC-type lipoprotein release transport system permease subunit</fullName>
    </submittedName>
</protein>
<evidence type="ECO:0000256" key="7">
    <source>
        <dbReference type="SAM" id="Phobius"/>
    </source>
</evidence>
<keyword evidence="4 7" id="KW-1133">Transmembrane helix</keyword>
<evidence type="ECO:0000313" key="10">
    <source>
        <dbReference type="EMBL" id="MBB5225250.1"/>
    </source>
</evidence>
<dbReference type="InterPro" id="IPR003838">
    <property type="entry name" value="ABC3_permease_C"/>
</dbReference>
<evidence type="ECO:0000313" key="11">
    <source>
        <dbReference type="Proteomes" id="UP000518887"/>
    </source>
</evidence>
<feature type="transmembrane region" description="Helical" evidence="7">
    <location>
        <begin position="328"/>
        <end position="361"/>
    </location>
</feature>
<feature type="transmembrane region" description="Helical" evidence="7">
    <location>
        <begin position="437"/>
        <end position="457"/>
    </location>
</feature>
<comment type="subcellular location">
    <subcellularLocation>
        <location evidence="1">Cell membrane</location>
        <topology evidence="1">Multi-pass membrane protein</topology>
    </subcellularLocation>
</comment>
<dbReference type="GO" id="GO:0022857">
    <property type="term" value="F:transmembrane transporter activity"/>
    <property type="evidence" value="ECO:0007669"/>
    <property type="project" value="TreeGrafter"/>
</dbReference>
<keyword evidence="3 7" id="KW-0812">Transmembrane</keyword>
<evidence type="ECO:0000256" key="2">
    <source>
        <dbReference type="ARBA" id="ARBA00022475"/>
    </source>
</evidence>
<dbReference type="GO" id="GO:0005886">
    <property type="term" value="C:plasma membrane"/>
    <property type="evidence" value="ECO:0007669"/>
    <property type="project" value="UniProtKB-SubCell"/>
</dbReference>
<evidence type="ECO:0000259" key="9">
    <source>
        <dbReference type="Pfam" id="PF12704"/>
    </source>
</evidence>
<feature type="domain" description="MacB-like periplasmic core" evidence="9">
    <location>
        <begin position="16"/>
        <end position="188"/>
    </location>
</feature>
<dbReference type="Pfam" id="PF12704">
    <property type="entry name" value="MacB_PCD"/>
    <property type="match status" value="1"/>
</dbReference>
<dbReference type="Proteomes" id="UP000518887">
    <property type="component" value="Unassembled WGS sequence"/>
</dbReference>
<feature type="transmembrane region" description="Helical" evidence="7">
    <location>
        <begin position="390"/>
        <end position="417"/>
    </location>
</feature>
<organism evidence="10 11">
    <name type="scientific">Treponema ruminis</name>
    <dbReference type="NCBI Taxonomy" id="744515"/>
    <lineage>
        <taxon>Bacteria</taxon>
        <taxon>Pseudomonadati</taxon>
        <taxon>Spirochaetota</taxon>
        <taxon>Spirochaetia</taxon>
        <taxon>Spirochaetales</taxon>
        <taxon>Treponemataceae</taxon>
        <taxon>Treponema</taxon>
    </lineage>
</organism>
<dbReference type="Pfam" id="PF02687">
    <property type="entry name" value="FtsX"/>
    <property type="match status" value="1"/>
</dbReference>
<evidence type="ECO:0000256" key="6">
    <source>
        <dbReference type="ARBA" id="ARBA00038076"/>
    </source>
</evidence>
<keyword evidence="2" id="KW-1003">Cell membrane</keyword>
<dbReference type="AlphaFoldDB" id="A0A7W8G7K5"/>
<reference evidence="10 11" key="1">
    <citation type="submission" date="2020-08" db="EMBL/GenBank/DDBJ databases">
        <title>Genomic Encyclopedia of Type Strains, Phase IV (KMG-IV): sequencing the most valuable type-strain genomes for metagenomic binning, comparative biology and taxonomic classification.</title>
        <authorList>
            <person name="Goeker M."/>
        </authorList>
    </citation>
    <scope>NUCLEOTIDE SEQUENCE [LARGE SCALE GENOMIC DNA]</scope>
    <source>
        <strain evidence="10 11">DSM 103462</strain>
    </source>
</reference>
<comment type="similarity">
    <text evidence="6">Belongs to the ABC-4 integral membrane protein family.</text>
</comment>
<accession>A0A7W8G7K5</accession>
<comment type="caution">
    <text evidence="10">The sequence shown here is derived from an EMBL/GenBank/DDBJ whole genome shotgun (WGS) entry which is preliminary data.</text>
</comment>
<sequence length="475" mass="52380">MLLYLAFKNIISKKSSFVIILFIAFAVMMLVVTNAVFDSTEQGVQETFVSSFTGDIVIRPQYKSPLSLFGDETPVTGTLTELPNLIPYNEIHDYLASNPLISDLVPQVSGISQLSSDSEDTKCYMFGVPAEKYLQVMKSVNIIEGKAWSDGEKGIMLSSKYAQNMNVRVGDTLQFAISEGFSSRIRAVPLTAIYDYSVENSILDKIVLTNPETVRSIMDMSDLSAADKIEISDSAEDMLADSDLDDLFSDAEDKSEVVHTDEIKISQEEIDALENSYTNSSSWNFLICRVHDPKKTNKIIKALNKTFKEKDWPCEAVNWRSSAGSTAFYLFILRLILNIGIIIILGAGFIVVNNTLVINVLDRIREIGTMRAIGANKRYITKECAAETMIMAFVAGILGCILGSFASMVVSASHLTFSNTFLIQLFGGSVLHTSVRLSNLCSAFGLSIFIGLIAWIYPLINAIRVNPVEAMQGVK</sequence>
<gene>
    <name evidence="10" type="ORF">HNP76_000594</name>
</gene>
<evidence type="ECO:0000256" key="3">
    <source>
        <dbReference type="ARBA" id="ARBA00022692"/>
    </source>
</evidence>
<name>A0A7W8G7K5_9SPIR</name>
<feature type="transmembrane region" description="Helical" evidence="7">
    <location>
        <begin position="17"/>
        <end position="37"/>
    </location>
</feature>
<evidence type="ECO:0000259" key="8">
    <source>
        <dbReference type="Pfam" id="PF02687"/>
    </source>
</evidence>
<keyword evidence="11" id="KW-1185">Reference proteome</keyword>
<dbReference type="PANTHER" id="PTHR30572">
    <property type="entry name" value="MEMBRANE COMPONENT OF TRANSPORTER-RELATED"/>
    <property type="match status" value="1"/>
</dbReference>
<dbReference type="RefSeq" id="WP_184657350.1">
    <property type="nucleotide sequence ID" value="NZ_CP031518.1"/>
</dbReference>
<evidence type="ECO:0000256" key="1">
    <source>
        <dbReference type="ARBA" id="ARBA00004651"/>
    </source>
</evidence>
<keyword evidence="10" id="KW-0449">Lipoprotein</keyword>
<evidence type="ECO:0000256" key="5">
    <source>
        <dbReference type="ARBA" id="ARBA00023136"/>
    </source>
</evidence>
<dbReference type="EMBL" id="JACHFQ010000002">
    <property type="protein sequence ID" value="MBB5225250.1"/>
    <property type="molecule type" value="Genomic_DNA"/>
</dbReference>
<proteinExistence type="inferred from homology"/>